<reference evidence="3" key="1">
    <citation type="submission" date="2017-01" db="EMBL/GenBank/DDBJ databases">
        <authorList>
            <person name="Varghese N."/>
            <person name="Submissions S."/>
        </authorList>
    </citation>
    <scope>NUCLEOTIDE SEQUENCE [LARGE SCALE GENOMIC DNA]</scope>
    <source>
        <strain evidence="3">DSM 24913</strain>
    </source>
</reference>
<dbReference type="EMBL" id="FTOH01000003">
    <property type="protein sequence ID" value="SIS63570.1"/>
    <property type="molecule type" value="Genomic_DNA"/>
</dbReference>
<gene>
    <name evidence="2" type="ORF">SAMN05421686_10326</name>
</gene>
<sequence length="429" mass="47041">MFSKWQWLFIRFTHKLWVRAALFAVMAIVTALIAAPVERLLPEALSFQISVATIDQILDILATSMLTVTTFSLGVMVSAFTAASTGTTPRATQLVREDPITQNVLATFLGAFLFSLVGIIALNTGVYGEGGRLVLFAATLLVIGIILVAILHWIEHLSVLGRVSETTDQVEVAAANALHARVEHPHLGARCLPEDWQRPANGFDIKSESTGYICHIDIASLQETADELKLNINVLLTPGSFVFPGKPLACVEFKEKEVLNSEQEAHLINRVTSAYTTGKTRSFEQDPRFGLIVLSEIASRALSPAVNDPGTAIDVLGRAVRLFCIWRDHRVLDDDDDDESICFPSVRVPALKTSDLIEDLFMPVARDGAGLIEIQIRVQKSMAALGDMAPEAYCDVMAHYAELAVKRASQSLALEEEVEQLKAVQYKKD</sequence>
<dbReference type="AlphaFoldDB" id="A0A1N7KQ70"/>
<keyword evidence="1" id="KW-1133">Transmembrane helix</keyword>
<name>A0A1N7KQ70_9GAMM</name>
<accession>A0A1N7KQ70</accession>
<feature type="transmembrane region" description="Helical" evidence="1">
    <location>
        <begin position="133"/>
        <end position="154"/>
    </location>
</feature>
<dbReference type="RefSeq" id="WP_076514583.1">
    <property type="nucleotide sequence ID" value="NZ_FTOH01000003.1"/>
</dbReference>
<organism evidence="2 3">
    <name type="scientific">Thalassolituus maritimus</name>
    <dbReference type="NCBI Taxonomy" id="484498"/>
    <lineage>
        <taxon>Bacteria</taxon>
        <taxon>Pseudomonadati</taxon>
        <taxon>Pseudomonadota</taxon>
        <taxon>Gammaproteobacteria</taxon>
        <taxon>Oceanospirillales</taxon>
        <taxon>Oceanospirillaceae</taxon>
        <taxon>Thalassolituus</taxon>
    </lineage>
</organism>
<dbReference type="InterPro" id="IPR018723">
    <property type="entry name" value="DUF2254_membrane"/>
</dbReference>
<dbReference type="Proteomes" id="UP000185639">
    <property type="component" value="Unassembled WGS sequence"/>
</dbReference>
<dbReference type="Pfam" id="PF10011">
    <property type="entry name" value="DUF2254"/>
    <property type="match status" value="1"/>
</dbReference>
<evidence type="ECO:0000256" key="1">
    <source>
        <dbReference type="SAM" id="Phobius"/>
    </source>
</evidence>
<evidence type="ECO:0000313" key="2">
    <source>
        <dbReference type="EMBL" id="SIS63570.1"/>
    </source>
</evidence>
<keyword evidence="1" id="KW-0812">Transmembrane</keyword>
<proteinExistence type="predicted"/>
<evidence type="ECO:0000313" key="3">
    <source>
        <dbReference type="Proteomes" id="UP000185639"/>
    </source>
</evidence>
<feature type="transmembrane region" description="Helical" evidence="1">
    <location>
        <begin position="57"/>
        <end position="83"/>
    </location>
</feature>
<feature type="transmembrane region" description="Helical" evidence="1">
    <location>
        <begin position="16"/>
        <end position="37"/>
    </location>
</feature>
<dbReference type="OrthoDB" id="2955631at2"/>
<keyword evidence="1" id="KW-0472">Membrane</keyword>
<keyword evidence="3" id="KW-1185">Reference proteome</keyword>
<protein>
    <submittedName>
        <fullName evidence="2">Uncharacterized membrane protein</fullName>
    </submittedName>
</protein>
<feature type="transmembrane region" description="Helical" evidence="1">
    <location>
        <begin position="104"/>
        <end position="127"/>
    </location>
</feature>